<dbReference type="Proteomes" id="UP001515480">
    <property type="component" value="Unassembled WGS sequence"/>
</dbReference>
<accession>A0AB34JSC6</accession>
<name>A0AB34JSC6_PRYPA</name>
<organism evidence="1 3">
    <name type="scientific">Prymnesium parvum</name>
    <name type="common">Toxic golden alga</name>
    <dbReference type="NCBI Taxonomy" id="97485"/>
    <lineage>
        <taxon>Eukaryota</taxon>
        <taxon>Haptista</taxon>
        <taxon>Haptophyta</taxon>
        <taxon>Prymnesiophyceae</taxon>
        <taxon>Prymnesiales</taxon>
        <taxon>Prymnesiaceae</taxon>
        <taxon>Prymnesium</taxon>
    </lineage>
</organism>
<dbReference type="AlphaFoldDB" id="A0AB34JSC6"/>
<proteinExistence type="predicted"/>
<dbReference type="EMBL" id="JBGBPQ010000005">
    <property type="protein sequence ID" value="KAL1523703.1"/>
    <property type="molecule type" value="Genomic_DNA"/>
</dbReference>
<reference evidence="1 3" key="1">
    <citation type="journal article" date="2024" name="Science">
        <title>Giant polyketide synthase enzymes in the biosynthesis of giant marine polyether toxins.</title>
        <authorList>
            <person name="Fallon T.R."/>
            <person name="Shende V.V."/>
            <person name="Wierzbicki I.H."/>
            <person name="Pendleton A.L."/>
            <person name="Watervoot N.F."/>
            <person name="Auber R.P."/>
            <person name="Gonzalez D.J."/>
            <person name="Wisecaver J.H."/>
            <person name="Moore B.S."/>
        </authorList>
    </citation>
    <scope>NUCLEOTIDE SEQUENCE [LARGE SCALE GENOMIC DNA]</scope>
    <source>
        <strain evidence="1 3">12B1</strain>
    </source>
</reference>
<evidence type="ECO:0008006" key="4">
    <source>
        <dbReference type="Google" id="ProtNLM"/>
    </source>
</evidence>
<evidence type="ECO:0000313" key="1">
    <source>
        <dbReference type="EMBL" id="KAL1523697.1"/>
    </source>
</evidence>
<comment type="caution">
    <text evidence="1">The sequence shown here is derived from an EMBL/GenBank/DDBJ whole genome shotgun (WGS) entry which is preliminary data.</text>
</comment>
<protein>
    <recommendedName>
        <fullName evidence="4">Phospholipid scramblase</fullName>
    </recommendedName>
</protein>
<keyword evidence="3" id="KW-1185">Reference proteome</keyword>
<dbReference type="EMBL" id="JBGBPQ010000005">
    <property type="protein sequence ID" value="KAL1523697.1"/>
    <property type="molecule type" value="Genomic_DNA"/>
</dbReference>
<sequence>MAVSGIQIAAPQDPLTLDPFFAKDPDVLKTYAFDYDAISSFQKDVVYSQVIVGGLPFSILCSLPCYFMCTVQNIEDAVRAQHLAITRDGIKYVVDRHDKDCRLECQQQGKVSKTVPYDKMTDCDVEEPAGSSGCCLNLVSNVLHVVRVDTASGDRTMGGHELTISGLVSPEEFKRDVWAMKRGEQIAGVSGTVAPLAVSMTRDHGQSETKLMSAGNPSVEAKLDMQTDLLREMLEVMKAQDALIEEKLGLQNKLLEQMLALQTRKFECLERIH</sequence>
<evidence type="ECO:0000313" key="3">
    <source>
        <dbReference type="Proteomes" id="UP001515480"/>
    </source>
</evidence>
<gene>
    <name evidence="1" type="ORF">AB1Y20_018628</name>
    <name evidence="2" type="ORF">AB1Y20_018634</name>
</gene>
<evidence type="ECO:0000313" key="2">
    <source>
        <dbReference type="EMBL" id="KAL1523703.1"/>
    </source>
</evidence>